<feature type="compositionally biased region" description="Basic and acidic residues" evidence="2">
    <location>
        <begin position="209"/>
        <end position="234"/>
    </location>
</feature>
<dbReference type="Proteomes" id="UP001151287">
    <property type="component" value="Unassembled WGS sequence"/>
</dbReference>
<dbReference type="OrthoDB" id="5236983at2759"/>
<dbReference type="GO" id="GO:0003697">
    <property type="term" value="F:single-stranded DNA binding"/>
    <property type="evidence" value="ECO:0007669"/>
    <property type="project" value="InterPro"/>
</dbReference>
<dbReference type="PANTHER" id="PTHR21220:SF0">
    <property type="entry name" value="DNA-DEPENDENT METALLOPROTEASE SPRTN"/>
    <property type="match status" value="1"/>
</dbReference>
<organism evidence="4 5">
    <name type="scientific">Rhynchospora breviuscula</name>
    <dbReference type="NCBI Taxonomy" id="2022672"/>
    <lineage>
        <taxon>Eukaryota</taxon>
        <taxon>Viridiplantae</taxon>
        <taxon>Streptophyta</taxon>
        <taxon>Embryophyta</taxon>
        <taxon>Tracheophyta</taxon>
        <taxon>Spermatophyta</taxon>
        <taxon>Magnoliopsida</taxon>
        <taxon>Liliopsida</taxon>
        <taxon>Poales</taxon>
        <taxon>Cyperaceae</taxon>
        <taxon>Cyperoideae</taxon>
        <taxon>Rhynchosporeae</taxon>
        <taxon>Rhynchospora</taxon>
    </lineage>
</organism>
<keyword evidence="1" id="KW-0175">Coiled coil</keyword>
<dbReference type="SMART" id="SM00731">
    <property type="entry name" value="SprT"/>
    <property type="match status" value="1"/>
</dbReference>
<dbReference type="GO" id="GO:0006974">
    <property type="term" value="P:DNA damage response"/>
    <property type="evidence" value="ECO:0007669"/>
    <property type="project" value="InterPro"/>
</dbReference>
<feature type="domain" description="SprT-like" evidence="3">
    <location>
        <begin position="12"/>
        <end position="200"/>
    </location>
</feature>
<feature type="compositionally biased region" description="Basic and acidic residues" evidence="2">
    <location>
        <begin position="409"/>
        <end position="428"/>
    </location>
</feature>
<feature type="compositionally biased region" description="Basic and acidic residues" evidence="2">
    <location>
        <begin position="267"/>
        <end position="290"/>
    </location>
</feature>
<dbReference type="PANTHER" id="PTHR21220">
    <property type="entry name" value="DNA-DEPENDENT METALLOPROTEASE SPRTN"/>
    <property type="match status" value="1"/>
</dbReference>
<feature type="coiled-coil region" evidence="1">
    <location>
        <begin position="518"/>
        <end position="545"/>
    </location>
</feature>
<dbReference type="Pfam" id="PF10263">
    <property type="entry name" value="SprT-like"/>
    <property type="match status" value="1"/>
</dbReference>
<keyword evidence="5" id="KW-1185">Reference proteome</keyword>
<sequence length="568" mass="64666">MALVVATPHPDLDIHALFSHYNSTYFDHTLSSSFVEWSTPRLTSSIATCTYLKGFCQITLSRPLLMHLSADHVKNTLLHEMIHAYLFVTKKIRSHGTHGPEFRQFMNLINSNTITDEQMPSFGYKITLFHDFHDEDVVDDNISHCWMCKKCGDTTKRATTTQPSYADCVVQAHHSKKTCSYADCHWHRHKVKCGGTYIKIQKLEERDRKKATLEGSTRLHDSESLEKSIPEKTGKSIMTYRKRTTKLLPPSDKSNSSATSHGSSRLIEWKSSEGNISDKRGKSITEHNKEITMFFPSAANSHKISQPRTRRNMVPPGEQEHSSPNTEESSQRSKLGVRIDQKSDLKDISSPKEKKPPEGNRSVKGKSPQLRTIKEEITSSQPAHTSLYPSKAVLEEKPQQSTWKGRKSSHPEMEKANEKPKASEKKVESVVQTHGDITRSFPSRGNSHAGSSCGKVVQHGKSEVSPSNMVALSRKRRLARKELIFQEHKVVSKWLDYYEDESTDEEIEPLVNIRTVRNKRMKILRESIKREKEENERKLKDEIEVKLSCLPGFSQDRALDISDDDDTS</sequence>
<dbReference type="GO" id="GO:0031593">
    <property type="term" value="F:polyubiquitin modification-dependent protein binding"/>
    <property type="evidence" value="ECO:0007669"/>
    <property type="project" value="TreeGrafter"/>
</dbReference>
<reference evidence="4" key="1">
    <citation type="journal article" date="2022" name="Cell">
        <title>Repeat-based holocentromeres influence genome architecture and karyotype evolution.</title>
        <authorList>
            <person name="Hofstatter P.G."/>
            <person name="Thangavel G."/>
            <person name="Lux T."/>
            <person name="Neumann P."/>
            <person name="Vondrak T."/>
            <person name="Novak P."/>
            <person name="Zhang M."/>
            <person name="Costa L."/>
            <person name="Castellani M."/>
            <person name="Scott A."/>
            <person name="Toegelov H."/>
            <person name="Fuchs J."/>
            <person name="Mata-Sucre Y."/>
            <person name="Dias Y."/>
            <person name="Vanzela A.L.L."/>
            <person name="Huettel B."/>
            <person name="Almeida C.C.S."/>
            <person name="Simkova H."/>
            <person name="Souza G."/>
            <person name="Pedrosa-Harand A."/>
            <person name="Macas J."/>
            <person name="Mayer K.F.X."/>
            <person name="Houben A."/>
            <person name="Marques A."/>
        </authorList>
    </citation>
    <scope>NUCLEOTIDE SEQUENCE</scope>
    <source>
        <strain evidence="4">RhyBre1mFocal</strain>
    </source>
</reference>
<dbReference type="GO" id="GO:0004222">
    <property type="term" value="F:metalloendopeptidase activity"/>
    <property type="evidence" value="ECO:0007669"/>
    <property type="project" value="InterPro"/>
</dbReference>
<protein>
    <recommendedName>
        <fullName evidence="3">SprT-like domain-containing protein</fullName>
    </recommendedName>
</protein>
<proteinExistence type="predicted"/>
<gene>
    <name evidence="4" type="ORF">LUZ63_001188</name>
</gene>
<evidence type="ECO:0000256" key="2">
    <source>
        <dbReference type="SAM" id="MobiDB-lite"/>
    </source>
</evidence>
<name>A0A9Q0CWC6_9POAL</name>
<dbReference type="InterPro" id="IPR006640">
    <property type="entry name" value="SprT-like_domain"/>
</dbReference>
<feature type="compositionally biased region" description="Polar residues" evidence="2">
    <location>
        <begin position="298"/>
        <end position="307"/>
    </location>
</feature>
<feature type="compositionally biased region" description="Polar residues" evidence="2">
    <location>
        <begin position="378"/>
        <end position="388"/>
    </location>
</feature>
<dbReference type="InterPro" id="IPR044245">
    <property type="entry name" value="Spartan"/>
</dbReference>
<feature type="region of interest" description="Disordered" evidence="2">
    <location>
        <begin position="209"/>
        <end position="468"/>
    </location>
</feature>
<evidence type="ECO:0000256" key="1">
    <source>
        <dbReference type="SAM" id="Coils"/>
    </source>
</evidence>
<dbReference type="EMBL" id="JAMQYH010000001">
    <property type="protein sequence ID" value="KAJ1701409.1"/>
    <property type="molecule type" value="Genomic_DNA"/>
</dbReference>
<evidence type="ECO:0000313" key="5">
    <source>
        <dbReference type="Proteomes" id="UP001151287"/>
    </source>
</evidence>
<evidence type="ECO:0000259" key="3">
    <source>
        <dbReference type="SMART" id="SM00731"/>
    </source>
</evidence>
<evidence type="ECO:0000313" key="4">
    <source>
        <dbReference type="EMBL" id="KAJ1701409.1"/>
    </source>
</evidence>
<feature type="compositionally biased region" description="Polar residues" evidence="2">
    <location>
        <begin position="440"/>
        <end position="450"/>
    </location>
</feature>
<dbReference type="GO" id="GO:0005634">
    <property type="term" value="C:nucleus"/>
    <property type="evidence" value="ECO:0007669"/>
    <property type="project" value="TreeGrafter"/>
</dbReference>
<dbReference type="AlphaFoldDB" id="A0A9Q0CWC6"/>
<feature type="compositionally biased region" description="Basic and acidic residues" evidence="2">
    <location>
        <begin position="337"/>
        <end position="358"/>
    </location>
</feature>
<comment type="caution">
    <text evidence="4">The sequence shown here is derived from an EMBL/GenBank/DDBJ whole genome shotgun (WGS) entry which is preliminary data.</text>
</comment>
<accession>A0A9Q0CWC6</accession>
<feature type="compositionally biased region" description="Polar residues" evidence="2">
    <location>
        <begin position="252"/>
        <end position="263"/>
    </location>
</feature>